<accession>A0A1G4M7P1</accession>
<dbReference type="EMBL" id="LT598489">
    <property type="protein sequence ID" value="SCV99860.1"/>
    <property type="molecule type" value="Genomic_DNA"/>
</dbReference>
<sequence length="135" mass="15194">MCCCCICCTVSDLILYIVAIIFPPVAVLFRSGLYSSDFLLNVLLTLLGFVPGLIHAFYYITITSPLRRDHETRFYYQAGWEDGRRNGRRDNRGSRSCNHREVVTEQPSAVTPLLATSRKDSDSPSCPPPPYTETV</sequence>
<evidence type="ECO:0000256" key="3">
    <source>
        <dbReference type="ARBA" id="ARBA00022692"/>
    </source>
</evidence>
<evidence type="ECO:0000256" key="5">
    <source>
        <dbReference type="ARBA" id="ARBA00023136"/>
    </source>
</evidence>
<reference evidence="9" key="1">
    <citation type="submission" date="2016-03" db="EMBL/GenBank/DDBJ databases">
        <authorList>
            <person name="Devillers H."/>
        </authorList>
    </citation>
    <scope>NUCLEOTIDE SEQUENCE [LARGE SCALE GENOMIC DNA]</scope>
</reference>
<keyword evidence="4 7" id="KW-1133">Transmembrane helix</keyword>
<proteinExistence type="inferred from homology"/>
<dbReference type="PANTHER" id="PTHR21659">
    <property type="entry name" value="HYDROPHOBIC PROTEIN RCI2 LOW TEMPERATURE AND SALT RESPONSIVE PROTEIN LTI6 -RELATED"/>
    <property type="match status" value="1"/>
</dbReference>
<keyword evidence="5 7" id="KW-0472">Membrane</keyword>
<dbReference type="Pfam" id="PF01679">
    <property type="entry name" value="Pmp3"/>
    <property type="match status" value="1"/>
</dbReference>
<feature type="compositionally biased region" description="Pro residues" evidence="6">
    <location>
        <begin position="125"/>
        <end position="135"/>
    </location>
</feature>
<dbReference type="PANTHER" id="PTHR21659:SF114">
    <property type="entry name" value="PROTEIN SNA4"/>
    <property type="match status" value="1"/>
</dbReference>
<feature type="transmembrane region" description="Helical" evidence="7">
    <location>
        <begin position="38"/>
        <end position="60"/>
    </location>
</feature>
<evidence type="ECO:0000256" key="7">
    <source>
        <dbReference type="SAM" id="Phobius"/>
    </source>
</evidence>
<feature type="compositionally biased region" description="Basic and acidic residues" evidence="6">
    <location>
        <begin position="82"/>
        <end position="103"/>
    </location>
</feature>
<feature type="region of interest" description="Disordered" evidence="6">
    <location>
        <begin position="82"/>
        <end position="135"/>
    </location>
</feature>
<comment type="similarity">
    <text evidence="2">Belongs to the UPF0057 (PMP3) family.</text>
</comment>
<evidence type="ECO:0000313" key="9">
    <source>
        <dbReference type="Proteomes" id="UP000190831"/>
    </source>
</evidence>
<protein>
    <submittedName>
        <fullName evidence="8">LAFE_0B04104g1_1</fullName>
    </submittedName>
</protein>
<evidence type="ECO:0000313" key="8">
    <source>
        <dbReference type="EMBL" id="SCV99860.1"/>
    </source>
</evidence>
<evidence type="ECO:0000256" key="4">
    <source>
        <dbReference type="ARBA" id="ARBA00022989"/>
    </source>
</evidence>
<comment type="subcellular location">
    <subcellularLocation>
        <location evidence="1">Membrane</location>
    </subcellularLocation>
</comment>
<organism evidence="8 9">
    <name type="scientific">Lachancea fermentati</name>
    <name type="common">Zygosaccharomyces fermentati</name>
    <dbReference type="NCBI Taxonomy" id="4955"/>
    <lineage>
        <taxon>Eukaryota</taxon>
        <taxon>Fungi</taxon>
        <taxon>Dikarya</taxon>
        <taxon>Ascomycota</taxon>
        <taxon>Saccharomycotina</taxon>
        <taxon>Saccharomycetes</taxon>
        <taxon>Saccharomycetales</taxon>
        <taxon>Saccharomycetaceae</taxon>
        <taxon>Lachancea</taxon>
    </lineage>
</organism>
<evidence type="ECO:0000256" key="6">
    <source>
        <dbReference type="SAM" id="MobiDB-lite"/>
    </source>
</evidence>
<dbReference type="OMA" id="TIYYVYR"/>
<gene>
    <name evidence="8" type="ORF">LAFE_0B04104G</name>
</gene>
<evidence type="ECO:0000256" key="2">
    <source>
        <dbReference type="ARBA" id="ARBA00009530"/>
    </source>
</evidence>
<name>A0A1G4M7P1_LACFM</name>
<dbReference type="GO" id="GO:0016020">
    <property type="term" value="C:membrane"/>
    <property type="evidence" value="ECO:0007669"/>
    <property type="project" value="UniProtKB-SubCell"/>
</dbReference>
<feature type="transmembrane region" description="Helical" evidence="7">
    <location>
        <begin position="13"/>
        <end position="32"/>
    </location>
</feature>
<dbReference type="InterPro" id="IPR000612">
    <property type="entry name" value="PMP3"/>
</dbReference>
<dbReference type="PROSITE" id="PS01309">
    <property type="entry name" value="UPF0057"/>
    <property type="match status" value="1"/>
</dbReference>
<dbReference type="OrthoDB" id="2802411at2759"/>
<dbReference type="Proteomes" id="UP000190831">
    <property type="component" value="Chromosome B"/>
</dbReference>
<keyword evidence="3 7" id="KW-0812">Transmembrane</keyword>
<evidence type="ECO:0000256" key="1">
    <source>
        <dbReference type="ARBA" id="ARBA00004370"/>
    </source>
</evidence>
<keyword evidence="9" id="KW-1185">Reference proteome</keyword>
<dbReference type="AlphaFoldDB" id="A0A1G4M7P1"/>